<dbReference type="GO" id="GO:0042802">
    <property type="term" value="F:identical protein binding"/>
    <property type="evidence" value="ECO:0007669"/>
    <property type="project" value="TreeGrafter"/>
</dbReference>
<organism evidence="5 6">
    <name type="scientific">Leptospira alexanderi serovar Manhao 3 str. L 60</name>
    <dbReference type="NCBI Taxonomy" id="1049759"/>
    <lineage>
        <taxon>Bacteria</taxon>
        <taxon>Pseudomonadati</taxon>
        <taxon>Spirochaetota</taxon>
        <taxon>Spirochaetia</taxon>
        <taxon>Leptospirales</taxon>
        <taxon>Leptospiraceae</taxon>
        <taxon>Leptospira</taxon>
    </lineage>
</organism>
<evidence type="ECO:0000313" key="5">
    <source>
        <dbReference type="EMBL" id="EQA61974.1"/>
    </source>
</evidence>
<gene>
    <name evidence="5" type="ORF">LEP1GSC062_2072</name>
</gene>
<keyword evidence="2 5" id="KW-0032">Aminotransferase</keyword>
<dbReference type="Proteomes" id="UP000018747">
    <property type="component" value="Unassembled WGS sequence"/>
</dbReference>
<comment type="caution">
    <text evidence="5">The sequence shown here is derived from an EMBL/GenBank/DDBJ whole genome shotgun (WGS) entry which is preliminary data.</text>
</comment>
<evidence type="ECO:0000256" key="1">
    <source>
        <dbReference type="ARBA" id="ARBA00001933"/>
    </source>
</evidence>
<protein>
    <submittedName>
        <fullName evidence="5">Aminotransferase, class III</fullName>
    </submittedName>
</protein>
<dbReference type="Gene3D" id="3.40.640.10">
    <property type="entry name" value="Type I PLP-dependent aspartate aminotransferase-like (Major domain)"/>
    <property type="match status" value="2"/>
</dbReference>
<dbReference type="PANTHER" id="PTHR11986">
    <property type="entry name" value="AMINOTRANSFERASE CLASS III"/>
    <property type="match status" value="1"/>
</dbReference>
<dbReference type="RefSeq" id="WP_020984528.1">
    <property type="nucleotide sequence ID" value="NZ_AHMT02000041.1"/>
</dbReference>
<name>V6I6V9_9LEPT</name>
<dbReference type="SUPFAM" id="SSF53383">
    <property type="entry name" value="PLP-dependent transferases"/>
    <property type="match status" value="1"/>
</dbReference>
<dbReference type="Gene3D" id="3.90.1150.10">
    <property type="entry name" value="Aspartate Aminotransferase, domain 1"/>
    <property type="match status" value="2"/>
</dbReference>
<evidence type="ECO:0000256" key="4">
    <source>
        <dbReference type="ARBA" id="ARBA00022898"/>
    </source>
</evidence>
<dbReference type="OrthoDB" id="9807885at2"/>
<dbReference type="AlphaFoldDB" id="V6I6V9"/>
<keyword evidence="6" id="KW-1185">Reference proteome</keyword>
<accession>V6I6V9</accession>
<reference evidence="5" key="1">
    <citation type="submission" date="2013-05" db="EMBL/GenBank/DDBJ databases">
        <authorList>
            <person name="Harkins D.M."/>
            <person name="Durkin A.S."/>
            <person name="Brinkac L.M."/>
            <person name="Haft D.H."/>
            <person name="Selengut J.D."/>
            <person name="Sanka R."/>
            <person name="DePew J."/>
            <person name="Purushe J."/>
            <person name="Hartskeerl R.A."/>
            <person name="Ahmed A."/>
            <person name="van der Linden H."/>
            <person name="Goris M.G.A."/>
            <person name="Vinetz J.M."/>
            <person name="Sutton G.G."/>
            <person name="Nierman W.C."/>
            <person name="Fouts D.E."/>
        </authorList>
    </citation>
    <scope>NUCLEOTIDE SEQUENCE [LARGE SCALE GENOMIC DNA]</scope>
    <source>
        <strain evidence="5">L 60</strain>
    </source>
</reference>
<dbReference type="Pfam" id="PF00202">
    <property type="entry name" value="Aminotran_3"/>
    <property type="match status" value="1"/>
</dbReference>
<dbReference type="PANTHER" id="PTHR11986:SF79">
    <property type="entry name" value="ACETYLORNITHINE AMINOTRANSFERASE, MITOCHONDRIAL"/>
    <property type="match status" value="1"/>
</dbReference>
<dbReference type="InterPro" id="IPR005814">
    <property type="entry name" value="Aminotrans_3"/>
</dbReference>
<evidence type="ECO:0000256" key="2">
    <source>
        <dbReference type="ARBA" id="ARBA00022576"/>
    </source>
</evidence>
<dbReference type="InterPro" id="IPR050103">
    <property type="entry name" value="Class-III_PLP-dep_AT"/>
</dbReference>
<keyword evidence="3" id="KW-0808">Transferase</keyword>
<dbReference type="Gene3D" id="3.40.50.720">
    <property type="entry name" value="NAD(P)-binding Rossmann-like Domain"/>
    <property type="match status" value="1"/>
</dbReference>
<dbReference type="InterPro" id="IPR015421">
    <property type="entry name" value="PyrdxlP-dep_Trfase_major"/>
</dbReference>
<evidence type="ECO:0000256" key="3">
    <source>
        <dbReference type="ARBA" id="ARBA00022679"/>
    </source>
</evidence>
<dbReference type="GO" id="GO:0008483">
    <property type="term" value="F:transaminase activity"/>
    <property type="evidence" value="ECO:0007669"/>
    <property type="project" value="UniProtKB-KW"/>
</dbReference>
<keyword evidence="4" id="KW-0663">Pyridoxal phosphate</keyword>
<evidence type="ECO:0000313" key="6">
    <source>
        <dbReference type="Proteomes" id="UP000018747"/>
    </source>
</evidence>
<sequence length="974" mass="109435">MIASLENIDFSKLYTEYSKPNLGFLLKTLRLDVFFHKAYGNSVFYFNDQKKEIEVLDCLAGYGSLLFGHNYSEFIKIIKANLDNLTPFSAQASCRMGAALVAKQLNDMLCSRFQNEYITTLANSGTEAVECAVKHAELYRKNKNKKRLQDFEENRIKIESLVKNGSYSYSEQFFNLATKKFNITADSKNPKYIFKLLFEHNKKVFDKTPFFLALKKAFHGKTLGSLQLTYNENFRTQFTGLGPQVIFVDFQNFNSVIKDLEESFFEVDFEKNKIVIVEKKIENISAVFIEPLQGEGGIHSIDETFFHACRKFTSANDIPLVLDEIQCGMGRTGSFLYSEQFGIQGDYYLLGKSLGGGIAKVSAFTVNKKMYEPDFGMIHSSTFSEDEVSSLIAYKALQLLEENSEIMENCIEKGNFLLNIFRNFKERYPLVIDDVRGTGLMIGIQFKKPEHAHSRLFRLLSEQNYLGPIISAYLFHEHRIRVAPTMSDHLTVRIEPSAFITFEECSRIANAFERLCEVLDKHNLYELLKFLVYKEDFESKNPIQDFKKFRVSAQDSNQIKKVGFIFHLIDSYHLSFHDKSLELFEKEEIENLIQSIYQSFEPCVYNKQIIYSTTGDAVEVTFIGIMMSSDIIAQSMIDRRTEFISKTLEKATNIAVQNGCTVVGFGGLTSVVSNNCKNIKNDAIALTTGNSFTVAMGLEGIYEAARIQNINLSDSTFAVVGANGNIGSVYSEIISESIPKIILIGREGREKPLIALAATLYENAIRRVLEVLSEGGTQLDLKLTGLAASIYNTATVTEFVERYFISDQNNLENYLLGSGELLFQSLNNELGSNAPVVISTDLTSLKSANIILSASSFPRPIIFPEHLGNGPIVICDIALPPDVHPSVETARDDVLVILGGVVKYPLNPDFEVQGMPLSKGHGFACMSETMLLGLNGITESFSIGKITKQQVKEIASIAKQHNFTLGFLKKQKSM</sequence>
<dbReference type="EMBL" id="AHMT02000041">
    <property type="protein sequence ID" value="EQA61974.1"/>
    <property type="molecule type" value="Genomic_DNA"/>
</dbReference>
<dbReference type="InterPro" id="IPR015422">
    <property type="entry name" value="PyrdxlP-dep_Trfase_small"/>
</dbReference>
<comment type="cofactor">
    <cofactor evidence="1">
        <name>pyridoxal 5'-phosphate</name>
        <dbReference type="ChEBI" id="CHEBI:597326"/>
    </cofactor>
</comment>
<dbReference type="GO" id="GO:0030170">
    <property type="term" value="F:pyridoxal phosphate binding"/>
    <property type="evidence" value="ECO:0007669"/>
    <property type="project" value="InterPro"/>
</dbReference>
<proteinExistence type="predicted"/>
<dbReference type="InterPro" id="IPR015424">
    <property type="entry name" value="PyrdxlP-dep_Trfase"/>
</dbReference>